<dbReference type="Proteomes" id="UP001207337">
    <property type="component" value="Unassembled WGS sequence"/>
</dbReference>
<feature type="transmembrane region" description="Helical" evidence="1">
    <location>
        <begin position="88"/>
        <end position="113"/>
    </location>
</feature>
<accession>A0ABT3PZQ1</accession>
<feature type="transmembrane region" description="Helical" evidence="1">
    <location>
        <begin position="47"/>
        <end position="68"/>
    </location>
</feature>
<reference evidence="2 3" key="1">
    <citation type="submission" date="2021-11" db="EMBL/GenBank/DDBJ databases">
        <title>Aliifidinibius sp. nov., a new bacterium isolated from saline soil.</title>
        <authorList>
            <person name="Galisteo C."/>
            <person name="De La Haba R."/>
            <person name="Sanchez-Porro C."/>
            <person name="Ventosa A."/>
        </authorList>
    </citation>
    <scope>NUCLEOTIDE SEQUENCE [LARGE SCALE GENOMIC DNA]</scope>
    <source>
        <strain evidence="2 3">KACC 190600</strain>
    </source>
</reference>
<evidence type="ECO:0000313" key="3">
    <source>
        <dbReference type="Proteomes" id="UP001207337"/>
    </source>
</evidence>
<proteinExistence type="predicted"/>
<protein>
    <submittedName>
        <fullName evidence="2">Uncharacterized protein</fullName>
    </submittedName>
</protein>
<keyword evidence="3" id="KW-1185">Reference proteome</keyword>
<comment type="caution">
    <text evidence="2">The sequence shown here is derived from an EMBL/GenBank/DDBJ whole genome shotgun (WGS) entry which is preliminary data.</text>
</comment>
<keyword evidence="1" id="KW-0812">Transmembrane</keyword>
<feature type="transmembrane region" description="Helical" evidence="1">
    <location>
        <begin position="14"/>
        <end position="35"/>
    </location>
</feature>
<evidence type="ECO:0000313" key="2">
    <source>
        <dbReference type="EMBL" id="MCW9713354.1"/>
    </source>
</evidence>
<organism evidence="2 3">
    <name type="scientific">Fodinibius salicampi</name>
    <dbReference type="NCBI Taxonomy" id="1920655"/>
    <lineage>
        <taxon>Bacteria</taxon>
        <taxon>Pseudomonadati</taxon>
        <taxon>Balneolota</taxon>
        <taxon>Balneolia</taxon>
        <taxon>Balneolales</taxon>
        <taxon>Balneolaceae</taxon>
        <taxon>Fodinibius</taxon>
    </lineage>
</organism>
<name>A0ABT3PZQ1_9BACT</name>
<keyword evidence="1" id="KW-1133">Transmembrane helix</keyword>
<evidence type="ECO:0000256" key="1">
    <source>
        <dbReference type="SAM" id="Phobius"/>
    </source>
</evidence>
<dbReference type="EMBL" id="JAJNDC010000002">
    <property type="protein sequence ID" value="MCW9713354.1"/>
    <property type="molecule type" value="Genomic_DNA"/>
</dbReference>
<keyword evidence="1" id="KW-0472">Membrane</keyword>
<gene>
    <name evidence="2" type="ORF">LQ318_10585</name>
</gene>
<sequence length="120" mass="13515">MWIEYVVDAFIEQFPLFMIVITLSGLASVVKFVRVNATQQTPKDRSYILGTGLFALFVGLLVFPIQIFQMLEAVQAGGEQRPSVVMGGIYLTFVPMLYGLFWFLISFGGWLYCKRKTAGT</sequence>
<dbReference type="RefSeq" id="WP_265789965.1">
    <property type="nucleotide sequence ID" value="NZ_BAABRS010000002.1"/>
</dbReference>